<dbReference type="Pfam" id="PF01061">
    <property type="entry name" value="ABC2_membrane"/>
    <property type="match status" value="1"/>
</dbReference>
<dbReference type="AlphaFoldDB" id="A0A6J6EJV1"/>
<comment type="subcellular location">
    <subcellularLocation>
        <location evidence="1">Cell membrane</location>
        <topology evidence="1">Multi-pass membrane protein</topology>
    </subcellularLocation>
</comment>
<evidence type="ECO:0000256" key="5">
    <source>
        <dbReference type="ARBA" id="ARBA00022692"/>
    </source>
</evidence>
<feature type="transmembrane region" description="Helical" evidence="8">
    <location>
        <begin position="158"/>
        <end position="180"/>
    </location>
</feature>
<dbReference type="GO" id="GO:0015920">
    <property type="term" value="P:lipopolysaccharide transport"/>
    <property type="evidence" value="ECO:0007669"/>
    <property type="project" value="TreeGrafter"/>
</dbReference>
<feature type="transmembrane region" description="Helical" evidence="8">
    <location>
        <begin position="48"/>
        <end position="71"/>
    </location>
</feature>
<dbReference type="PANTHER" id="PTHR30413">
    <property type="entry name" value="INNER MEMBRANE TRANSPORT PERMEASE"/>
    <property type="match status" value="1"/>
</dbReference>
<evidence type="ECO:0000256" key="6">
    <source>
        <dbReference type="ARBA" id="ARBA00022989"/>
    </source>
</evidence>
<evidence type="ECO:0000259" key="9">
    <source>
        <dbReference type="Pfam" id="PF01061"/>
    </source>
</evidence>
<dbReference type="EMBL" id="CAEZTP010000057">
    <property type="protein sequence ID" value="CAB4574733.1"/>
    <property type="molecule type" value="Genomic_DNA"/>
</dbReference>
<evidence type="ECO:0000256" key="8">
    <source>
        <dbReference type="SAM" id="Phobius"/>
    </source>
</evidence>
<dbReference type="PANTHER" id="PTHR30413:SF10">
    <property type="entry name" value="CAPSULE POLYSACCHARIDE EXPORT INNER-MEMBRANE PROTEIN CTRC"/>
    <property type="match status" value="1"/>
</dbReference>
<evidence type="ECO:0000256" key="3">
    <source>
        <dbReference type="ARBA" id="ARBA00022475"/>
    </source>
</evidence>
<keyword evidence="2" id="KW-0813">Transport</keyword>
<dbReference type="PRINTS" id="PR00164">
    <property type="entry name" value="ABC2TRNSPORT"/>
</dbReference>
<feature type="transmembrane region" description="Helical" evidence="8">
    <location>
        <begin position="120"/>
        <end position="146"/>
    </location>
</feature>
<feature type="transmembrane region" description="Helical" evidence="8">
    <location>
        <begin position="247"/>
        <end position="266"/>
    </location>
</feature>
<name>A0A6J6EJV1_9ZZZZ</name>
<dbReference type="GO" id="GO:0140359">
    <property type="term" value="F:ABC-type transporter activity"/>
    <property type="evidence" value="ECO:0007669"/>
    <property type="project" value="InterPro"/>
</dbReference>
<evidence type="ECO:0000256" key="7">
    <source>
        <dbReference type="ARBA" id="ARBA00023136"/>
    </source>
</evidence>
<evidence type="ECO:0000256" key="1">
    <source>
        <dbReference type="ARBA" id="ARBA00004651"/>
    </source>
</evidence>
<reference evidence="10" key="1">
    <citation type="submission" date="2020-05" db="EMBL/GenBank/DDBJ databases">
        <authorList>
            <person name="Chiriac C."/>
            <person name="Salcher M."/>
            <person name="Ghai R."/>
            <person name="Kavagutti S V."/>
        </authorList>
    </citation>
    <scope>NUCLEOTIDE SEQUENCE</scope>
</reference>
<keyword evidence="7 8" id="KW-0472">Membrane</keyword>
<keyword evidence="3" id="KW-1003">Cell membrane</keyword>
<keyword evidence="5 8" id="KW-0812">Transmembrane</keyword>
<evidence type="ECO:0000256" key="4">
    <source>
        <dbReference type="ARBA" id="ARBA00022597"/>
    </source>
</evidence>
<evidence type="ECO:0000313" key="10">
    <source>
        <dbReference type="EMBL" id="CAB4574733.1"/>
    </source>
</evidence>
<dbReference type="InterPro" id="IPR000412">
    <property type="entry name" value="ABC_2_transport"/>
</dbReference>
<keyword evidence="6 8" id="KW-1133">Transmembrane helix</keyword>
<organism evidence="10">
    <name type="scientific">freshwater metagenome</name>
    <dbReference type="NCBI Taxonomy" id="449393"/>
    <lineage>
        <taxon>unclassified sequences</taxon>
        <taxon>metagenomes</taxon>
        <taxon>ecological metagenomes</taxon>
    </lineage>
</organism>
<dbReference type="GO" id="GO:0043190">
    <property type="term" value="C:ATP-binding cassette (ABC) transporter complex"/>
    <property type="evidence" value="ECO:0007669"/>
    <property type="project" value="InterPro"/>
</dbReference>
<dbReference type="InterPro" id="IPR013525">
    <property type="entry name" value="ABC2_TM"/>
</dbReference>
<feature type="transmembrane region" description="Helical" evidence="8">
    <location>
        <begin position="77"/>
        <end position="99"/>
    </location>
</feature>
<accession>A0A6J6EJV1</accession>
<feature type="transmembrane region" description="Helical" evidence="8">
    <location>
        <begin position="192"/>
        <end position="213"/>
    </location>
</feature>
<evidence type="ECO:0000256" key="2">
    <source>
        <dbReference type="ARBA" id="ARBA00022448"/>
    </source>
</evidence>
<protein>
    <submittedName>
        <fullName evidence="10">Unannotated protein</fullName>
    </submittedName>
</protein>
<keyword evidence="4" id="KW-0762">Sugar transport</keyword>
<gene>
    <name evidence="10" type="ORF">UFOPK1698_00766</name>
</gene>
<sequence length="276" mass="30926">MPNTQNPLHTRTNTMSLKDLWQCLCVQIRVIKALVLREMITRFGRHNIGFLWMFVEPMMFSIGITILWTYMGGHAKGTIPVAGFALTGYSAIVAWRNCVGRTSNSIKANKALLYHRMVTIFDIAISRGLLEFAAVTVSFLVLSILFTELGLMHLPSDPLQVVIGWILLGWFVIAAGLIAVYLDERSEIFERVWHVAMYLTLPFTGAFTMVSWLPEAAQTILLYSPMVNAVEMLREGYFGVGINAKYSISYLVTCNIVLTGAALLLLQRVKKIITAD</sequence>
<proteinExistence type="predicted"/>
<feature type="domain" description="ABC-2 type transporter transmembrane" evidence="9">
    <location>
        <begin position="31"/>
        <end position="238"/>
    </location>
</feature>